<dbReference type="SMART" id="SM00342">
    <property type="entry name" value="HTH_ARAC"/>
    <property type="match status" value="1"/>
</dbReference>
<keyword evidence="1" id="KW-0805">Transcription regulation</keyword>
<sequence>MQTYSVDPGWRVVLRDLRVEVAAVLRRAGLPPDLFGRGDARLTAEQFYTLWAALEQEYQDDTARDVALAVARTVTAEAFAPPIFAGLCSPTLTVAAHRIATYKRLLYPVTLAVAGAPELRIAIGSRAPFEPPPVLVRFELLFWVAFARLGTREDVRPMRLVLPEAPPDPDGLAAFIGDGRWVVGPRPEIEFTALDARRPFVTANDAMWQVFEPELRRRLTALDVDASWADRVHAALLTALPAGRRSLGDVADDLHVSRRSLQRWLAAEGYSFSDVLDRTRERLARHYLTSTGLSDTEIAFLIGYEELTSFHRAFRSWTGHTPGVVRSGHAAIGDQPEDEVLPA</sequence>
<protein>
    <submittedName>
        <fullName evidence="5">Helix-turn-helix domain-containing protein</fullName>
    </submittedName>
</protein>
<dbReference type="InterPro" id="IPR018060">
    <property type="entry name" value="HTH_AraC"/>
</dbReference>
<dbReference type="Gene3D" id="1.10.10.60">
    <property type="entry name" value="Homeodomain-like"/>
    <property type="match status" value="1"/>
</dbReference>
<gene>
    <name evidence="5" type="ORF">F6B93_11955</name>
</gene>
<evidence type="ECO:0000256" key="3">
    <source>
        <dbReference type="ARBA" id="ARBA00023163"/>
    </source>
</evidence>
<organism evidence="5 6">
    <name type="scientific">Mycobacterium spongiae</name>
    <dbReference type="NCBI Taxonomy" id="886343"/>
    <lineage>
        <taxon>Bacteria</taxon>
        <taxon>Bacillati</taxon>
        <taxon>Actinomycetota</taxon>
        <taxon>Actinomycetes</taxon>
        <taxon>Mycobacteriales</taxon>
        <taxon>Mycobacteriaceae</taxon>
        <taxon>Mycobacterium</taxon>
    </lineage>
</organism>
<dbReference type="Proteomes" id="UP000682202">
    <property type="component" value="Chromosome"/>
</dbReference>
<keyword evidence="6" id="KW-1185">Reference proteome</keyword>
<dbReference type="GO" id="GO:0003700">
    <property type="term" value="F:DNA-binding transcription factor activity"/>
    <property type="evidence" value="ECO:0007669"/>
    <property type="project" value="InterPro"/>
</dbReference>
<dbReference type="SUPFAM" id="SSF46689">
    <property type="entry name" value="Homeodomain-like"/>
    <property type="match status" value="1"/>
</dbReference>
<dbReference type="KEGG" id="mspg:F6B93_11955"/>
<evidence type="ECO:0000256" key="2">
    <source>
        <dbReference type="ARBA" id="ARBA00023125"/>
    </source>
</evidence>
<dbReference type="Pfam" id="PF12625">
    <property type="entry name" value="Arabinose_bd"/>
    <property type="match status" value="1"/>
</dbReference>
<dbReference type="GO" id="GO:0000976">
    <property type="term" value="F:transcription cis-regulatory region binding"/>
    <property type="evidence" value="ECO:0007669"/>
    <property type="project" value="TreeGrafter"/>
</dbReference>
<proteinExistence type="predicted"/>
<reference evidence="5" key="1">
    <citation type="submission" date="2019-12" db="EMBL/GenBank/DDBJ databases">
        <title>Mycobacterium spongiae sp. nov.</title>
        <authorList>
            <person name="Stinear T."/>
        </authorList>
    </citation>
    <scope>NUCLEOTIDE SEQUENCE</scope>
    <source>
        <strain evidence="5">FSD4b-SM</strain>
    </source>
</reference>
<dbReference type="GO" id="GO:0005829">
    <property type="term" value="C:cytosol"/>
    <property type="evidence" value="ECO:0007669"/>
    <property type="project" value="TreeGrafter"/>
</dbReference>
<evidence type="ECO:0000313" key="5">
    <source>
        <dbReference type="EMBL" id="QUR67719.1"/>
    </source>
</evidence>
<evidence type="ECO:0000259" key="4">
    <source>
        <dbReference type="PROSITE" id="PS01124"/>
    </source>
</evidence>
<dbReference type="RefSeq" id="WP_211695292.1">
    <property type="nucleotide sequence ID" value="NZ_CP046600.1"/>
</dbReference>
<feature type="domain" description="HTH araC/xylS-type" evidence="4">
    <location>
        <begin position="230"/>
        <end position="328"/>
    </location>
</feature>
<dbReference type="Pfam" id="PF12833">
    <property type="entry name" value="HTH_18"/>
    <property type="match status" value="1"/>
</dbReference>
<accession>A0A975JXW8</accession>
<dbReference type="InterPro" id="IPR032687">
    <property type="entry name" value="AraC-type_N"/>
</dbReference>
<dbReference type="EMBL" id="CP046600">
    <property type="protein sequence ID" value="QUR67719.1"/>
    <property type="molecule type" value="Genomic_DNA"/>
</dbReference>
<dbReference type="InterPro" id="IPR009057">
    <property type="entry name" value="Homeodomain-like_sf"/>
</dbReference>
<name>A0A975JXW8_9MYCO</name>
<dbReference type="PANTHER" id="PTHR47894:SF1">
    <property type="entry name" value="HTH-TYPE TRANSCRIPTIONAL REGULATOR VQSM"/>
    <property type="match status" value="1"/>
</dbReference>
<evidence type="ECO:0000313" key="6">
    <source>
        <dbReference type="Proteomes" id="UP000682202"/>
    </source>
</evidence>
<keyword evidence="3" id="KW-0804">Transcription</keyword>
<dbReference type="PROSITE" id="PS01124">
    <property type="entry name" value="HTH_ARAC_FAMILY_2"/>
    <property type="match status" value="1"/>
</dbReference>
<evidence type="ECO:0000256" key="1">
    <source>
        <dbReference type="ARBA" id="ARBA00023015"/>
    </source>
</evidence>
<dbReference type="AlphaFoldDB" id="A0A975JXW8"/>
<dbReference type="PANTHER" id="PTHR47894">
    <property type="entry name" value="HTH-TYPE TRANSCRIPTIONAL REGULATOR GADX"/>
    <property type="match status" value="1"/>
</dbReference>
<keyword evidence="2" id="KW-0238">DNA-binding</keyword>